<dbReference type="GO" id="GO:0016747">
    <property type="term" value="F:acyltransferase activity, transferring groups other than amino-acyl groups"/>
    <property type="evidence" value="ECO:0007669"/>
    <property type="project" value="InterPro"/>
</dbReference>
<protein>
    <submittedName>
        <fullName evidence="2">Acetyltransferase</fullName>
    </submittedName>
</protein>
<feature type="domain" description="N-acetyltransferase" evidence="1">
    <location>
        <begin position="2"/>
        <end position="155"/>
    </location>
</feature>
<dbReference type="RefSeq" id="WP_143693354.1">
    <property type="nucleotide sequence ID" value="NZ_AP019799.1"/>
</dbReference>
<dbReference type="InterPro" id="IPR000182">
    <property type="entry name" value="GNAT_dom"/>
</dbReference>
<dbReference type="Proteomes" id="UP000315115">
    <property type="component" value="Chromosome 2"/>
</dbReference>
<dbReference type="InterPro" id="IPR016181">
    <property type="entry name" value="Acyl_CoA_acyltransferase"/>
</dbReference>
<evidence type="ECO:0000313" key="2">
    <source>
        <dbReference type="EMBL" id="BBL90463.1"/>
    </source>
</evidence>
<sequence length="156" mass="18006">MLEIRRFESGDEETLRTLFYYTVRKICINDYTDAQVSAWAPNIYVADDWNKKIALLNPFVVLLDGQVVGYADLQPDGYIDHFFCHWQHQGKGVGTALMQQLIAEGARNFNHRLYANVSLTAKPFFERHGFTVAKQQSVDIRGQTLTNFLMEKELNK</sequence>
<dbReference type="InterPro" id="IPR052564">
    <property type="entry name" value="N-acetyltrans/Recomb-assoc"/>
</dbReference>
<name>A0A510I9P9_9VIBR</name>
<organism evidence="2 3">
    <name type="scientific">Vibrio rotiferianus</name>
    <dbReference type="NCBI Taxonomy" id="190895"/>
    <lineage>
        <taxon>Bacteria</taxon>
        <taxon>Pseudomonadati</taxon>
        <taxon>Pseudomonadota</taxon>
        <taxon>Gammaproteobacteria</taxon>
        <taxon>Vibrionales</taxon>
        <taxon>Vibrionaceae</taxon>
        <taxon>Vibrio</taxon>
    </lineage>
</organism>
<dbReference type="Pfam" id="PF13673">
    <property type="entry name" value="Acetyltransf_10"/>
    <property type="match status" value="1"/>
</dbReference>
<keyword evidence="2" id="KW-0808">Transferase</keyword>
<dbReference type="PANTHER" id="PTHR43451:SF1">
    <property type="entry name" value="ACETYLTRANSFERASE"/>
    <property type="match status" value="1"/>
</dbReference>
<dbReference type="AlphaFoldDB" id="A0A510I9P9"/>
<evidence type="ECO:0000313" key="3">
    <source>
        <dbReference type="Proteomes" id="UP000315115"/>
    </source>
</evidence>
<proteinExistence type="predicted"/>
<dbReference type="PROSITE" id="PS51186">
    <property type="entry name" value="GNAT"/>
    <property type="match status" value="1"/>
</dbReference>
<reference evidence="3" key="1">
    <citation type="submission" date="2019-07" db="EMBL/GenBank/DDBJ databases">
        <title>Complete Genome Sequences of Vibrion rotiferianus strain AM7.</title>
        <authorList>
            <person name="Miyazaki K."/>
            <person name="Wiseschart A."/>
            <person name="Pootanakit K."/>
            <person name="Ishimori K."/>
            <person name="Kitahara K."/>
        </authorList>
    </citation>
    <scope>NUCLEOTIDE SEQUENCE [LARGE SCALE GENOMIC DNA]</scope>
    <source>
        <strain evidence="3">AM7</strain>
    </source>
</reference>
<dbReference type="EMBL" id="AP019799">
    <property type="protein sequence ID" value="BBL90463.1"/>
    <property type="molecule type" value="Genomic_DNA"/>
</dbReference>
<dbReference type="PANTHER" id="PTHR43451">
    <property type="entry name" value="ACETYLTRANSFERASE (GNAT) FAMILY PROTEIN"/>
    <property type="match status" value="1"/>
</dbReference>
<accession>A0A510I9P9</accession>
<dbReference type="Gene3D" id="3.40.630.30">
    <property type="match status" value="1"/>
</dbReference>
<gene>
    <name evidence="2" type="ORF">VroAM7_31160</name>
</gene>
<dbReference type="SUPFAM" id="SSF55729">
    <property type="entry name" value="Acyl-CoA N-acyltransferases (Nat)"/>
    <property type="match status" value="1"/>
</dbReference>
<dbReference type="CDD" id="cd04301">
    <property type="entry name" value="NAT_SF"/>
    <property type="match status" value="1"/>
</dbReference>
<evidence type="ECO:0000259" key="1">
    <source>
        <dbReference type="PROSITE" id="PS51186"/>
    </source>
</evidence>